<organism evidence="2 3">
    <name type="scientific">Chryseobacterium shigense</name>
    <dbReference type="NCBI Taxonomy" id="297244"/>
    <lineage>
        <taxon>Bacteria</taxon>
        <taxon>Pseudomonadati</taxon>
        <taxon>Bacteroidota</taxon>
        <taxon>Flavobacteriia</taxon>
        <taxon>Flavobacteriales</taxon>
        <taxon>Weeksellaceae</taxon>
        <taxon>Chryseobacterium group</taxon>
        <taxon>Chryseobacterium</taxon>
    </lineage>
</organism>
<accession>A0A841N8D0</accession>
<gene>
    <name evidence="2" type="ORF">HNP36_002037</name>
</gene>
<sequence length="186" mass="21742">MKDVFLLLTFLLSFTSFAQKVKLENFQLISYDINSSNKVEFNSYSTIDKNGKLNVYIDGYKEKKYYSYQLSETEIKLINGLDKENLESFVAKKQLDANHGYAGSRDYISFQKNGKKKEICFILPFMNSEFLKILNSLKDKIYSQQNTAETPKFHINFDKLEKDILKQNQIDNYLPQKTLPPPPMSR</sequence>
<feature type="chain" id="PRO_5032407298" description="DUF4412 domain-containing protein" evidence="1">
    <location>
        <begin position="19"/>
        <end position="186"/>
    </location>
</feature>
<feature type="signal peptide" evidence="1">
    <location>
        <begin position="1"/>
        <end position="18"/>
    </location>
</feature>
<evidence type="ECO:0000256" key="1">
    <source>
        <dbReference type="SAM" id="SignalP"/>
    </source>
</evidence>
<name>A0A841N8D0_9FLAO</name>
<comment type="caution">
    <text evidence="2">The sequence shown here is derived from an EMBL/GenBank/DDBJ whole genome shotgun (WGS) entry which is preliminary data.</text>
</comment>
<reference evidence="2 3" key="1">
    <citation type="submission" date="2020-08" db="EMBL/GenBank/DDBJ databases">
        <title>Functional genomics of gut bacteria from endangered species of beetles.</title>
        <authorList>
            <person name="Carlos-Shanley C."/>
        </authorList>
    </citation>
    <scope>NUCLEOTIDE SEQUENCE [LARGE SCALE GENOMIC DNA]</scope>
    <source>
        <strain evidence="2 3">S00136</strain>
    </source>
</reference>
<keyword evidence="3" id="KW-1185">Reference proteome</keyword>
<dbReference type="EMBL" id="JACHLC010000002">
    <property type="protein sequence ID" value="MBB6370961.1"/>
    <property type="molecule type" value="Genomic_DNA"/>
</dbReference>
<dbReference type="Proteomes" id="UP000589738">
    <property type="component" value="Unassembled WGS sequence"/>
</dbReference>
<evidence type="ECO:0000313" key="3">
    <source>
        <dbReference type="Proteomes" id="UP000589738"/>
    </source>
</evidence>
<evidence type="ECO:0008006" key="4">
    <source>
        <dbReference type="Google" id="ProtNLM"/>
    </source>
</evidence>
<dbReference type="RefSeq" id="WP_184162450.1">
    <property type="nucleotide sequence ID" value="NZ_JACHLC010000002.1"/>
</dbReference>
<keyword evidence="1" id="KW-0732">Signal</keyword>
<protein>
    <recommendedName>
        <fullName evidence="4">DUF4412 domain-containing protein</fullName>
    </recommendedName>
</protein>
<evidence type="ECO:0000313" key="2">
    <source>
        <dbReference type="EMBL" id="MBB6370961.1"/>
    </source>
</evidence>
<proteinExistence type="predicted"/>
<dbReference type="AlphaFoldDB" id="A0A841N8D0"/>